<protein>
    <submittedName>
        <fullName evidence="2">Uncharacterized protein</fullName>
    </submittedName>
</protein>
<reference evidence="3" key="2">
    <citation type="submission" date="2015-01" db="EMBL/GenBank/DDBJ databases">
        <title>Evolutionary Origins and Diversification of the Mycorrhizal Mutualists.</title>
        <authorList>
            <consortium name="DOE Joint Genome Institute"/>
            <consortium name="Mycorrhizal Genomics Consortium"/>
            <person name="Kohler A."/>
            <person name="Kuo A."/>
            <person name="Nagy L.G."/>
            <person name="Floudas D."/>
            <person name="Copeland A."/>
            <person name="Barry K.W."/>
            <person name="Cichocki N."/>
            <person name="Veneault-Fourrey C."/>
            <person name="LaButti K."/>
            <person name="Lindquist E.A."/>
            <person name="Lipzen A."/>
            <person name="Lundell T."/>
            <person name="Morin E."/>
            <person name="Murat C."/>
            <person name="Riley R."/>
            <person name="Ohm R."/>
            <person name="Sun H."/>
            <person name="Tunlid A."/>
            <person name="Henrissat B."/>
            <person name="Grigoriev I.V."/>
            <person name="Hibbett D.S."/>
            <person name="Martin F."/>
        </authorList>
    </citation>
    <scope>NUCLEOTIDE SEQUENCE [LARGE SCALE GENOMIC DNA]</scope>
    <source>
        <strain evidence="3">h7</strain>
    </source>
</reference>
<evidence type="ECO:0000313" key="2">
    <source>
        <dbReference type="EMBL" id="KIM47413.1"/>
    </source>
</evidence>
<evidence type="ECO:0000256" key="1">
    <source>
        <dbReference type="SAM" id="MobiDB-lite"/>
    </source>
</evidence>
<dbReference type="AlphaFoldDB" id="A0A0C2YC15"/>
<gene>
    <name evidence="2" type="ORF">M413DRAFT_199474</name>
</gene>
<reference evidence="2 3" key="1">
    <citation type="submission" date="2014-04" db="EMBL/GenBank/DDBJ databases">
        <authorList>
            <consortium name="DOE Joint Genome Institute"/>
            <person name="Kuo A."/>
            <person name="Gay G."/>
            <person name="Dore J."/>
            <person name="Kohler A."/>
            <person name="Nagy L.G."/>
            <person name="Floudas D."/>
            <person name="Copeland A."/>
            <person name="Barry K.W."/>
            <person name="Cichocki N."/>
            <person name="Veneault-Fourrey C."/>
            <person name="LaButti K."/>
            <person name="Lindquist E.A."/>
            <person name="Lipzen A."/>
            <person name="Lundell T."/>
            <person name="Morin E."/>
            <person name="Murat C."/>
            <person name="Sun H."/>
            <person name="Tunlid A."/>
            <person name="Henrissat B."/>
            <person name="Grigoriev I.V."/>
            <person name="Hibbett D.S."/>
            <person name="Martin F."/>
            <person name="Nordberg H.P."/>
            <person name="Cantor M.N."/>
            <person name="Hua S.X."/>
        </authorList>
    </citation>
    <scope>NUCLEOTIDE SEQUENCE [LARGE SCALE GENOMIC DNA]</scope>
    <source>
        <strain evidence="3">h7</strain>
    </source>
</reference>
<evidence type="ECO:0000313" key="3">
    <source>
        <dbReference type="Proteomes" id="UP000053424"/>
    </source>
</evidence>
<dbReference type="EMBL" id="KN831769">
    <property type="protein sequence ID" value="KIM47413.1"/>
    <property type="molecule type" value="Genomic_DNA"/>
</dbReference>
<dbReference type="Proteomes" id="UP000053424">
    <property type="component" value="Unassembled WGS sequence"/>
</dbReference>
<proteinExistence type="predicted"/>
<sequence length="93" mass="10252">MVYVEGFHPLSSLSPEAAHTGGAGHSPYMLTLTLTLPLFRLPSCQTSNYYSLGPRAERHALERRQFHTHAPELDLRASPSGDCCGDRSAELLR</sequence>
<keyword evidence="3" id="KW-1185">Reference proteome</keyword>
<organism evidence="2 3">
    <name type="scientific">Hebeloma cylindrosporum</name>
    <dbReference type="NCBI Taxonomy" id="76867"/>
    <lineage>
        <taxon>Eukaryota</taxon>
        <taxon>Fungi</taxon>
        <taxon>Dikarya</taxon>
        <taxon>Basidiomycota</taxon>
        <taxon>Agaricomycotina</taxon>
        <taxon>Agaricomycetes</taxon>
        <taxon>Agaricomycetidae</taxon>
        <taxon>Agaricales</taxon>
        <taxon>Agaricineae</taxon>
        <taxon>Hymenogastraceae</taxon>
        <taxon>Hebeloma</taxon>
    </lineage>
</organism>
<accession>A0A0C2YC15</accession>
<feature type="region of interest" description="Disordered" evidence="1">
    <location>
        <begin position="69"/>
        <end position="93"/>
    </location>
</feature>
<feature type="compositionally biased region" description="Basic and acidic residues" evidence="1">
    <location>
        <begin position="84"/>
        <end position="93"/>
    </location>
</feature>
<dbReference type="HOGENOM" id="CLU_2399922_0_0_1"/>
<name>A0A0C2YC15_HEBCY</name>